<proteinExistence type="predicted"/>
<evidence type="ECO:0000313" key="1">
    <source>
        <dbReference type="EMBL" id="KAI9402654.1"/>
    </source>
</evidence>
<keyword evidence="2" id="KW-1185">Reference proteome</keyword>
<dbReference type="EMBL" id="CM009290">
    <property type="protein sequence ID" value="KAI9402654.1"/>
    <property type="molecule type" value="Genomic_DNA"/>
</dbReference>
<comment type="caution">
    <text evidence="1">The sequence shown here is derived from an EMBL/GenBank/DDBJ whole genome shotgun (WGS) entry which is preliminary data.</text>
</comment>
<organism evidence="1 2">
    <name type="scientific">Populus trichocarpa</name>
    <name type="common">Western balsam poplar</name>
    <name type="synonym">Populus balsamifera subsp. trichocarpa</name>
    <dbReference type="NCBI Taxonomy" id="3694"/>
    <lineage>
        <taxon>Eukaryota</taxon>
        <taxon>Viridiplantae</taxon>
        <taxon>Streptophyta</taxon>
        <taxon>Embryophyta</taxon>
        <taxon>Tracheophyta</taxon>
        <taxon>Spermatophyta</taxon>
        <taxon>Magnoliopsida</taxon>
        <taxon>eudicotyledons</taxon>
        <taxon>Gunneridae</taxon>
        <taxon>Pentapetalae</taxon>
        <taxon>rosids</taxon>
        <taxon>fabids</taxon>
        <taxon>Malpighiales</taxon>
        <taxon>Salicaceae</taxon>
        <taxon>Saliceae</taxon>
        <taxon>Populus</taxon>
    </lineage>
</organism>
<sequence length="39" mass="4565">MDQDHTSQRATCNGFLRRRGADKTYGIKLVRAFCFLFQL</sequence>
<protein>
    <submittedName>
        <fullName evidence="1">Uncharacterized protein</fullName>
    </submittedName>
</protein>
<reference evidence="1 2" key="1">
    <citation type="journal article" date="2006" name="Science">
        <title>The genome of black cottonwood, Populus trichocarpa (Torr. &amp; Gray).</title>
        <authorList>
            <person name="Tuskan G.A."/>
            <person name="Difazio S."/>
            <person name="Jansson S."/>
            <person name="Bohlmann J."/>
            <person name="Grigoriev I."/>
            <person name="Hellsten U."/>
            <person name="Putnam N."/>
            <person name="Ralph S."/>
            <person name="Rombauts S."/>
            <person name="Salamov A."/>
            <person name="Schein J."/>
            <person name="Sterck L."/>
            <person name="Aerts A."/>
            <person name="Bhalerao R.R."/>
            <person name="Bhalerao R.P."/>
            <person name="Blaudez D."/>
            <person name="Boerjan W."/>
            <person name="Brun A."/>
            <person name="Brunner A."/>
            <person name="Busov V."/>
            <person name="Campbell M."/>
            <person name="Carlson J."/>
            <person name="Chalot M."/>
            <person name="Chapman J."/>
            <person name="Chen G.L."/>
            <person name="Cooper D."/>
            <person name="Coutinho P.M."/>
            <person name="Couturier J."/>
            <person name="Covert S."/>
            <person name="Cronk Q."/>
            <person name="Cunningham R."/>
            <person name="Davis J."/>
            <person name="Degroeve S."/>
            <person name="Dejardin A."/>
            <person name="Depamphilis C."/>
            <person name="Detter J."/>
            <person name="Dirks B."/>
            <person name="Dubchak I."/>
            <person name="Duplessis S."/>
            <person name="Ehlting J."/>
            <person name="Ellis B."/>
            <person name="Gendler K."/>
            <person name="Goodstein D."/>
            <person name="Gribskov M."/>
            <person name="Grimwood J."/>
            <person name="Groover A."/>
            <person name="Gunter L."/>
            <person name="Hamberger B."/>
            <person name="Heinze B."/>
            <person name="Helariutta Y."/>
            <person name="Henrissat B."/>
            <person name="Holligan D."/>
            <person name="Holt R."/>
            <person name="Huang W."/>
            <person name="Islam-Faridi N."/>
            <person name="Jones S."/>
            <person name="Jones-Rhoades M."/>
            <person name="Jorgensen R."/>
            <person name="Joshi C."/>
            <person name="Kangasjarvi J."/>
            <person name="Karlsson J."/>
            <person name="Kelleher C."/>
            <person name="Kirkpatrick R."/>
            <person name="Kirst M."/>
            <person name="Kohler A."/>
            <person name="Kalluri U."/>
            <person name="Larimer F."/>
            <person name="Leebens-Mack J."/>
            <person name="Leple J.C."/>
            <person name="Locascio P."/>
            <person name="Lou Y."/>
            <person name="Lucas S."/>
            <person name="Martin F."/>
            <person name="Montanini B."/>
            <person name="Napoli C."/>
            <person name="Nelson D.R."/>
            <person name="Nelson C."/>
            <person name="Nieminen K."/>
            <person name="Nilsson O."/>
            <person name="Pereda V."/>
            <person name="Peter G."/>
            <person name="Philippe R."/>
            <person name="Pilate G."/>
            <person name="Poliakov A."/>
            <person name="Razumovskaya J."/>
            <person name="Richardson P."/>
            <person name="Rinaldi C."/>
            <person name="Ritland K."/>
            <person name="Rouze P."/>
            <person name="Ryaboy D."/>
            <person name="Schmutz J."/>
            <person name="Schrader J."/>
            <person name="Segerman B."/>
            <person name="Shin H."/>
            <person name="Siddiqui A."/>
            <person name="Sterky F."/>
            <person name="Terry A."/>
            <person name="Tsai C.J."/>
            <person name="Uberbacher E."/>
            <person name="Unneberg P."/>
            <person name="Vahala J."/>
            <person name="Wall K."/>
            <person name="Wessler S."/>
            <person name="Yang G."/>
            <person name="Yin T."/>
            <person name="Douglas C."/>
            <person name="Marra M."/>
            <person name="Sandberg G."/>
            <person name="Van de Peer Y."/>
            <person name="Rokhsar D."/>
        </authorList>
    </citation>
    <scope>NUCLEOTIDE SEQUENCE [LARGE SCALE GENOMIC DNA]</scope>
    <source>
        <strain evidence="2">cv. Nisqually</strain>
    </source>
</reference>
<dbReference type="Proteomes" id="UP000006729">
    <property type="component" value="Chromosome 1"/>
</dbReference>
<name>A0ACC0TMR1_POPTR</name>
<accession>A0ACC0TMR1</accession>
<evidence type="ECO:0000313" key="2">
    <source>
        <dbReference type="Proteomes" id="UP000006729"/>
    </source>
</evidence>
<gene>
    <name evidence="1" type="ORF">POPTR_001G302801v4</name>
</gene>